<evidence type="ECO:0000256" key="1">
    <source>
        <dbReference type="SAM" id="MobiDB-lite"/>
    </source>
</evidence>
<reference evidence="3 4" key="1">
    <citation type="submission" date="2022-07" db="EMBL/GenBank/DDBJ databases">
        <title>Characterization of plant growth promoting rhizobacteria (PGPR) for use as bioinoculants in agriculture.</title>
        <authorList>
            <person name="Hassen A.I."/>
            <person name="Pierneef R."/>
        </authorList>
    </citation>
    <scope>NUCLEOTIDE SEQUENCE [LARGE SCALE GENOMIC DNA]</scope>
    <source>
        <strain evidence="3 4">SARCC-3054</strain>
    </source>
</reference>
<feature type="domain" description="DUF4329" evidence="2">
    <location>
        <begin position="45"/>
        <end position="167"/>
    </location>
</feature>
<protein>
    <submittedName>
        <fullName evidence="3">DUF4329 domain-containing protein</fullName>
    </submittedName>
</protein>
<dbReference type="Pfam" id="PF14220">
    <property type="entry name" value="DUF4329"/>
    <property type="match status" value="1"/>
</dbReference>
<dbReference type="Proteomes" id="UP001207830">
    <property type="component" value="Unassembled WGS sequence"/>
</dbReference>
<proteinExistence type="predicted"/>
<sequence>MNDVSGRTERAATPSGRTRLPPLSPGFLTQEDAAYWVHTRIPLKAKKEYGSLILLRPDGKFVASSPVPGDATTFDMSVLVDFDASGDLQPPAGYRFAANVHSHVALHAEVGEAYPELDEMGLRLFVNFFSDVDFMGDVDGRAWFRSAYLSGPDGTLLKYTASGSEAEREYYRWHEAGARPGREPWTRDALSIINKLAMLGELKVLVSNADWGYSVGVVPPDWQRGQGFSTGRVTELPLMTRVCVSADRAVLAALKSRGAQTAGLVLKKLTGEEYVATHARAAGLAAWDPQKIFPVGRDGKLKLPTGYALEGFYCASRPDPVRTSPAQAWLYENFFTPQEMALAIASRGRARHLAAPDRPLALYLQTRDAAMLKYTFSGDPVETAMSIEQADGSITDPGLQSRLLAGTLRPREFVSILVISGRLDVLRGSALWPRLGRVDLQWQPFANFPWPGLSDDFLSAEDAVRYAHEQVGNRRDRTFVGYVFQRSADERFVVTEPLAGDIETLASGGLYPRDHHGQTIFPDDHVLRGRYVSHGALSQLEPVVIDSFKWTHEEAALSLQMLNVDEVRQAWLDKTALYVSGAANSLLRYELSEGASGRELAARLGTRENPGSLALKLASGELRPQDFVRQQAAAGRLTVLLDNPLWGYRGDVPANWTMMAVPLAGTSVPTTPAPALPDQLPAPPAMHPNRPLDLSPIFSRGEFLSTSTLAWKRPDRVACGAVFPSADEAAQDQSARAAHLQDETRALFGFILKHREREEYVATEGVPVNDRGDNLFQLGMLFGIGLSEPGYHYPDGFSLYGNFYVHHEVNGLASGTSAWLARHFISPDNLTVAMYYSPSRPVRPSGLPAALYISTQDGALLKYVRSSASKLFHDDLSSRRLETIKQDLASGQWQPVDFVHEVAGSGELSVLRTSLCWDRVGRVSSAWKPFANLERRWLGPVFQSADDAAVHARLQVPASADGPYGGVILKTAEGLFVATLPIKVSRENFDVTEVFPYESINAGLAPADCYIVARYRSRVRRELSVIFSGPDKQLYLNMLSVDTVYSAFNRTMPGTWDEYLFAPDGSLIRYQAGLWDRVLADLSQSLTDTGHVPPSLDAETVRQRIRSGALKMDKWVGSLAESGYLHVVVGSDIWGAPRHVTRWVPFAADLLPIADYHKATHAPVCSPLFIQADAAATYVHEAVVSRDTLTFGFILRSESNAFIASLPIAAQGSRLALDRVFEQGRIHYGHGLEAIYLRASFPPLGARHNDVRSVFLSPTDVLQACRRANTPQGYLPIYISCADGALLRLQLHAFEPGEFYDRHGQIELRPNTFDSPAQAANDERDMTKGTFVLADYVRRMARAGKLEVLQTSEYWSRLGWIREEREPVEGETADDERWRNHPEPALGPVFHHADDAARHAGSRTGEPVIDRGYEGAILAHSTSNRFVPLEPVAVSARQSRPLARIFRASTDPSTGWRNPAPRYPEGFSLVASHQLHLSGNTSLGVDSEHVQANFASPAQLQVHTHQLKDQGFAIQTYYFSTPHGVLLKYIPVYTAAERKLLSTRQVAYEKGRWVTRLSPGEFISRLGALGELSVLVAGHYWRQTGRQGATWPIGRQQTPSPGIVRRRDEL</sequence>
<gene>
    <name evidence="3" type="ORF">NQF78_06900</name>
</gene>
<comment type="caution">
    <text evidence="3">The sequence shown here is derived from an EMBL/GenBank/DDBJ whole genome shotgun (WGS) entry which is preliminary data.</text>
</comment>
<evidence type="ECO:0000313" key="3">
    <source>
        <dbReference type="EMBL" id="MCY0108032.1"/>
    </source>
</evidence>
<dbReference type="EMBL" id="JANIGP010000003">
    <property type="protein sequence ID" value="MCY0108032.1"/>
    <property type="molecule type" value="Genomic_DNA"/>
</dbReference>
<keyword evidence="4" id="KW-1185">Reference proteome</keyword>
<name>A0ABT3YRA8_9PSED</name>
<evidence type="ECO:0000259" key="2">
    <source>
        <dbReference type="Pfam" id="PF14220"/>
    </source>
</evidence>
<dbReference type="InterPro" id="IPR025479">
    <property type="entry name" value="DUF4329"/>
</dbReference>
<organism evidence="3 4">
    <name type="scientific">Pseudomonas monsensis</name>
    <dbReference type="NCBI Taxonomy" id="2745509"/>
    <lineage>
        <taxon>Bacteria</taxon>
        <taxon>Pseudomonadati</taxon>
        <taxon>Pseudomonadota</taxon>
        <taxon>Gammaproteobacteria</taxon>
        <taxon>Pseudomonadales</taxon>
        <taxon>Pseudomonadaceae</taxon>
        <taxon>Pseudomonas</taxon>
    </lineage>
</organism>
<evidence type="ECO:0000313" key="4">
    <source>
        <dbReference type="Proteomes" id="UP001207830"/>
    </source>
</evidence>
<feature type="region of interest" description="Disordered" evidence="1">
    <location>
        <begin position="1"/>
        <end position="24"/>
    </location>
</feature>
<dbReference type="RefSeq" id="WP_267797327.1">
    <property type="nucleotide sequence ID" value="NZ_JANIGP010000003.1"/>
</dbReference>
<accession>A0ABT3YRA8</accession>
<feature type="compositionally biased region" description="Basic and acidic residues" evidence="1">
    <location>
        <begin position="1"/>
        <end position="10"/>
    </location>
</feature>